<evidence type="ECO:0000256" key="8">
    <source>
        <dbReference type="SAM" id="MobiDB-lite"/>
    </source>
</evidence>
<keyword evidence="4 9" id="KW-0812">Transmembrane</keyword>
<feature type="transmembrane region" description="Helical" evidence="9">
    <location>
        <begin position="95"/>
        <end position="115"/>
    </location>
</feature>
<evidence type="ECO:0000313" key="10">
    <source>
        <dbReference type="EMBL" id="RVX71577.1"/>
    </source>
</evidence>
<evidence type="ECO:0000256" key="6">
    <source>
        <dbReference type="ARBA" id="ARBA00023136"/>
    </source>
</evidence>
<feature type="region of interest" description="Disordered" evidence="8">
    <location>
        <begin position="655"/>
        <end position="681"/>
    </location>
</feature>
<feature type="transmembrane region" description="Helical" evidence="9">
    <location>
        <begin position="60"/>
        <end position="80"/>
    </location>
</feature>
<keyword evidence="3" id="KW-0813">Transport</keyword>
<dbReference type="OrthoDB" id="6132759at2759"/>
<feature type="transmembrane region" description="Helical" evidence="9">
    <location>
        <begin position="293"/>
        <end position="321"/>
    </location>
</feature>
<protein>
    <recommendedName>
        <fullName evidence="12">Urea active transporter</fullName>
    </recommendedName>
</protein>
<feature type="transmembrane region" description="Helical" evidence="9">
    <location>
        <begin position="17"/>
        <end position="40"/>
    </location>
</feature>
<dbReference type="InterPro" id="IPR038377">
    <property type="entry name" value="Na/Glc_symporter_sf"/>
</dbReference>
<feature type="transmembrane region" description="Helical" evidence="9">
    <location>
        <begin position="401"/>
        <end position="427"/>
    </location>
</feature>
<feature type="transmembrane region" description="Helical" evidence="9">
    <location>
        <begin position="433"/>
        <end position="454"/>
    </location>
</feature>
<feature type="transmembrane region" description="Helical" evidence="9">
    <location>
        <begin position="136"/>
        <end position="157"/>
    </location>
</feature>
<name>A0A438N724_EXOME</name>
<dbReference type="Pfam" id="PF00474">
    <property type="entry name" value="SSF"/>
    <property type="match status" value="1"/>
</dbReference>
<feature type="transmembrane region" description="Helical" evidence="9">
    <location>
        <begin position="501"/>
        <end position="523"/>
    </location>
</feature>
<comment type="caution">
    <text evidence="10">The sequence shown here is derived from an EMBL/GenBank/DDBJ whole genome shotgun (WGS) entry which is preliminary data.</text>
</comment>
<dbReference type="GO" id="GO:0015489">
    <property type="term" value="F:putrescine transmembrane transporter activity"/>
    <property type="evidence" value="ECO:0007669"/>
    <property type="project" value="TreeGrafter"/>
</dbReference>
<reference evidence="10 11" key="1">
    <citation type="submission" date="2017-03" db="EMBL/GenBank/DDBJ databases">
        <title>Genomes of endolithic fungi from Antarctica.</title>
        <authorList>
            <person name="Coleine C."/>
            <person name="Masonjones S."/>
            <person name="Stajich J.E."/>
        </authorList>
    </citation>
    <scope>NUCLEOTIDE SEQUENCE [LARGE SCALE GENOMIC DNA]</scope>
    <source>
        <strain evidence="10 11">CCFEE 6314</strain>
    </source>
</reference>
<dbReference type="GO" id="GO:0015606">
    <property type="term" value="F:spermidine transmembrane transporter activity"/>
    <property type="evidence" value="ECO:0007669"/>
    <property type="project" value="TreeGrafter"/>
</dbReference>
<dbReference type="PANTHER" id="PTHR46154">
    <property type="match status" value="1"/>
</dbReference>
<evidence type="ECO:0000256" key="5">
    <source>
        <dbReference type="ARBA" id="ARBA00022989"/>
    </source>
</evidence>
<evidence type="ECO:0000256" key="4">
    <source>
        <dbReference type="ARBA" id="ARBA00022692"/>
    </source>
</evidence>
<sequence>MADADSSPASPPLGQGYGYGILVGLGIVFALFMICSTWALKRYHNEVQTSESFNTAGRTVKSGLVASAVVSSWTWAATLLQSSGVAYNYGISGPFWYASGATVQIILFATLAIELKRRAPNAHTFLEAVRARYGKPAHLVFLTFGLMTNILVTAMLVTGGSAVTESLTGVPSAAGCFLIPFGVVLYTIFGGLKATLLSDYTHGLVVLIIIMLFSFSAYATNAELGSPGRVWELLKEAGERHPVDGNREGSYLTMRSSGGAIFFVINIVGNFGTVFLDNGYYNKAIAASPVDALPGYIMGGLSWFAIPWLCATTMGITALALENSPTFPTYPERIPTNEVTAGLVLPYAARALLGEGGAIASFLLVFFAVTSAYSSELIAVSSIFTYDIYQTYINPTANGKFLIRMSHVSCIGYALIMAGFGTGLYYAGIGMGYLYVMMGVIISAAVIPATLTLIWKDQNWVAATFSPVLGLCCSLTAWLVTAKRDCGELTVLCTGSNNPMLAGNVTALLSPIVFVPILTFAFGRQNYDWQSMKLIRRGDDSEIIRRASIEPGQVHEHVDYTNDAKEQAHLNRAAKIARIMTVLMTFAFLVLWPMPLYGTGYVFSRSFFTGWIVVGFIWIFCTTICVGVFPVWQGRKTLVHIAKAMFRDLTGKRPTTIQGSVQDNGSEEGSNEGAVRVGKVE</sequence>
<dbReference type="InterPro" id="IPR001734">
    <property type="entry name" value="Na/solute_symporter"/>
</dbReference>
<proteinExistence type="inferred from homology"/>
<feature type="transmembrane region" description="Helical" evidence="9">
    <location>
        <begin position="608"/>
        <end position="632"/>
    </location>
</feature>
<evidence type="ECO:0000256" key="2">
    <source>
        <dbReference type="ARBA" id="ARBA00006434"/>
    </source>
</evidence>
<organism evidence="10 11">
    <name type="scientific">Exophiala mesophila</name>
    <name type="common">Black yeast-like fungus</name>
    <dbReference type="NCBI Taxonomy" id="212818"/>
    <lineage>
        <taxon>Eukaryota</taxon>
        <taxon>Fungi</taxon>
        <taxon>Dikarya</taxon>
        <taxon>Ascomycota</taxon>
        <taxon>Pezizomycotina</taxon>
        <taxon>Eurotiomycetes</taxon>
        <taxon>Chaetothyriomycetidae</taxon>
        <taxon>Chaetothyriales</taxon>
        <taxon>Herpotrichiellaceae</taxon>
        <taxon>Exophiala</taxon>
    </lineage>
</organism>
<dbReference type="GO" id="GO:0005886">
    <property type="term" value="C:plasma membrane"/>
    <property type="evidence" value="ECO:0007669"/>
    <property type="project" value="TreeGrafter"/>
</dbReference>
<dbReference type="FunFam" id="1.20.1730.10:FF:000006">
    <property type="entry name" value="Urea active transporter"/>
    <property type="match status" value="1"/>
</dbReference>
<dbReference type="Gene3D" id="1.20.1730.10">
    <property type="entry name" value="Sodium/glucose cotransporter"/>
    <property type="match status" value="1"/>
</dbReference>
<evidence type="ECO:0000256" key="3">
    <source>
        <dbReference type="ARBA" id="ARBA00022448"/>
    </source>
</evidence>
<feature type="transmembrane region" description="Helical" evidence="9">
    <location>
        <begin position="359"/>
        <end position="389"/>
    </location>
</feature>
<keyword evidence="6 9" id="KW-0472">Membrane</keyword>
<evidence type="ECO:0000313" key="11">
    <source>
        <dbReference type="Proteomes" id="UP000288859"/>
    </source>
</evidence>
<feature type="transmembrane region" description="Helical" evidence="9">
    <location>
        <begin position="201"/>
        <end position="219"/>
    </location>
</feature>
<feature type="transmembrane region" description="Helical" evidence="9">
    <location>
        <begin position="169"/>
        <end position="189"/>
    </location>
</feature>
<dbReference type="CDD" id="cd11476">
    <property type="entry name" value="SLC5sbd_DUR3"/>
    <property type="match status" value="1"/>
</dbReference>
<comment type="similarity">
    <text evidence="2 7">Belongs to the sodium:solute symporter (SSF) (TC 2.A.21) family.</text>
</comment>
<feature type="compositionally biased region" description="Polar residues" evidence="8">
    <location>
        <begin position="655"/>
        <end position="664"/>
    </location>
</feature>
<dbReference type="PANTHER" id="PTHR46154:SF4">
    <property type="entry name" value="UREA ACTIVE TRANSPORTER"/>
    <property type="match status" value="1"/>
</dbReference>
<dbReference type="AlphaFoldDB" id="A0A438N724"/>
<evidence type="ECO:0000256" key="1">
    <source>
        <dbReference type="ARBA" id="ARBA00004141"/>
    </source>
</evidence>
<dbReference type="InterPro" id="IPR031155">
    <property type="entry name" value="DUR"/>
</dbReference>
<comment type="subcellular location">
    <subcellularLocation>
        <location evidence="1">Membrane</location>
        <topology evidence="1">Multi-pass membrane protein</topology>
    </subcellularLocation>
</comment>
<keyword evidence="5 9" id="KW-1133">Transmembrane helix</keyword>
<dbReference type="Proteomes" id="UP000288859">
    <property type="component" value="Unassembled WGS sequence"/>
</dbReference>
<evidence type="ECO:0008006" key="12">
    <source>
        <dbReference type="Google" id="ProtNLM"/>
    </source>
</evidence>
<dbReference type="GO" id="GO:0015204">
    <property type="term" value="F:urea transmembrane transporter activity"/>
    <property type="evidence" value="ECO:0007669"/>
    <property type="project" value="InterPro"/>
</dbReference>
<accession>A0A438N724</accession>
<feature type="transmembrane region" description="Helical" evidence="9">
    <location>
        <begin position="260"/>
        <end position="281"/>
    </location>
</feature>
<dbReference type="VEuPathDB" id="FungiDB:PV10_01167"/>
<dbReference type="NCBIfam" id="TIGR00813">
    <property type="entry name" value="sss"/>
    <property type="match status" value="1"/>
</dbReference>
<dbReference type="PROSITE" id="PS50283">
    <property type="entry name" value="NA_SOLUT_SYMP_3"/>
    <property type="match status" value="1"/>
</dbReference>
<feature type="transmembrane region" description="Helical" evidence="9">
    <location>
        <begin position="576"/>
        <end position="596"/>
    </location>
</feature>
<gene>
    <name evidence="10" type="ORF">B0A52_03761</name>
</gene>
<dbReference type="EMBL" id="NAJM01000016">
    <property type="protein sequence ID" value="RVX71577.1"/>
    <property type="molecule type" value="Genomic_DNA"/>
</dbReference>
<evidence type="ECO:0000256" key="9">
    <source>
        <dbReference type="SAM" id="Phobius"/>
    </source>
</evidence>
<feature type="transmembrane region" description="Helical" evidence="9">
    <location>
        <begin position="461"/>
        <end position="481"/>
    </location>
</feature>
<evidence type="ECO:0000256" key="7">
    <source>
        <dbReference type="RuleBase" id="RU362091"/>
    </source>
</evidence>